<evidence type="ECO:0000313" key="3">
    <source>
        <dbReference type="EMBL" id="PAV25748.1"/>
    </source>
</evidence>
<dbReference type="InterPro" id="IPR022529">
    <property type="entry name" value="DUF3530"/>
</dbReference>
<keyword evidence="2" id="KW-0732">Signal</keyword>
<dbReference type="Pfam" id="PF12048">
    <property type="entry name" value="DUF3530"/>
    <property type="match status" value="1"/>
</dbReference>
<dbReference type="EMBL" id="NMPM01000049">
    <property type="protein sequence ID" value="PAV25748.1"/>
    <property type="molecule type" value="Genomic_DNA"/>
</dbReference>
<feature type="chain" id="PRO_5012109885" description="DUF3530 domain-containing protein" evidence="2">
    <location>
        <begin position="28"/>
        <end position="319"/>
    </location>
</feature>
<dbReference type="AlphaFoldDB" id="A0A2A2I2V1"/>
<evidence type="ECO:0000256" key="2">
    <source>
        <dbReference type="SAM" id="SignalP"/>
    </source>
</evidence>
<comment type="caution">
    <text evidence="3">The sequence shown here is derived from an EMBL/GenBank/DDBJ whole genome shotgun (WGS) entry which is preliminary data.</text>
</comment>
<feature type="region of interest" description="Disordered" evidence="1">
    <location>
        <begin position="277"/>
        <end position="301"/>
    </location>
</feature>
<evidence type="ECO:0000256" key="1">
    <source>
        <dbReference type="SAM" id="MobiDB-lite"/>
    </source>
</evidence>
<feature type="signal peptide" evidence="2">
    <location>
        <begin position="1"/>
        <end position="27"/>
    </location>
</feature>
<name>A0A2A2I2V1_9GAMM</name>
<evidence type="ECO:0000313" key="4">
    <source>
        <dbReference type="Proteomes" id="UP000218332"/>
    </source>
</evidence>
<gene>
    <name evidence="3" type="ORF">CF392_09480</name>
</gene>
<proteinExistence type="predicted"/>
<dbReference type="RefSeq" id="WP_095611215.1">
    <property type="nucleotide sequence ID" value="NZ_NMPM01000049.1"/>
</dbReference>
<feature type="region of interest" description="Disordered" evidence="1">
    <location>
        <begin position="27"/>
        <end position="65"/>
    </location>
</feature>
<organism evidence="3 4">
    <name type="scientific">Tamilnaduibacter salinus</name>
    <dbReference type="NCBI Taxonomy" id="1484056"/>
    <lineage>
        <taxon>Bacteria</taxon>
        <taxon>Pseudomonadati</taxon>
        <taxon>Pseudomonadota</taxon>
        <taxon>Gammaproteobacteria</taxon>
        <taxon>Pseudomonadales</taxon>
        <taxon>Marinobacteraceae</taxon>
        <taxon>Tamilnaduibacter</taxon>
    </lineage>
</organism>
<accession>A0A2A2I2V1</accession>
<keyword evidence="4" id="KW-1185">Reference proteome</keyword>
<sequence length="319" mass="34311">MSAQRGDRWTGILALVLMGLFAPPVMAQQSEGADGSAPESEDAPASGEETDKPRPVVRSGTGDEALAAHRSDRAVWLETPEHGRLLALLEREQAANAKGAVLILADEGQSADTGLAGALREPLSKAGWAALSMGLPEPPQQVVRARRHPAMAMEGDKETAGQEDPANEEADAVMIDVMDPTELDDLTETYRSRIDAYVSAALERLSSEGYSPVVLVGVGYGASAMARHTGSATALVWVAPQMSESALEAFQPGAPVLELYPNRQQTQARQRSAQLKRQQLPSYRQQPVAMDAQPQRRDAGQVANRMLSWLRSLAEKGRR</sequence>
<reference evidence="3 4" key="1">
    <citation type="submission" date="2017-07" db="EMBL/GenBank/DDBJ databases">
        <title>Tamlnaduibacter salinus (Mi-7) genome sequencing.</title>
        <authorList>
            <person name="Verma A."/>
            <person name="Krishnamurthi S."/>
        </authorList>
    </citation>
    <scope>NUCLEOTIDE SEQUENCE [LARGE SCALE GENOMIC DNA]</scope>
    <source>
        <strain evidence="3 4">Mi-7</strain>
    </source>
</reference>
<dbReference type="Proteomes" id="UP000218332">
    <property type="component" value="Unassembled WGS sequence"/>
</dbReference>
<protein>
    <recommendedName>
        <fullName evidence="5">DUF3530 domain-containing protein</fullName>
    </recommendedName>
</protein>
<evidence type="ECO:0008006" key="5">
    <source>
        <dbReference type="Google" id="ProtNLM"/>
    </source>
</evidence>